<keyword evidence="1" id="KW-0812">Transmembrane</keyword>
<evidence type="ECO:0000256" key="1">
    <source>
        <dbReference type="SAM" id="Phobius"/>
    </source>
</evidence>
<feature type="transmembrane region" description="Helical" evidence="1">
    <location>
        <begin position="100"/>
        <end position="131"/>
    </location>
</feature>
<keyword evidence="1" id="KW-1133">Transmembrane helix</keyword>
<keyword evidence="1" id="KW-0472">Membrane</keyword>
<evidence type="ECO:0000313" key="2">
    <source>
        <dbReference type="EMBL" id="CDJ30143.1"/>
    </source>
</evidence>
<protein>
    <submittedName>
        <fullName evidence="2">Uncharacterized protein</fullName>
    </submittedName>
</protein>
<organism evidence="2 3">
    <name type="scientific">Eimeria mitis</name>
    <dbReference type="NCBI Taxonomy" id="44415"/>
    <lineage>
        <taxon>Eukaryota</taxon>
        <taxon>Sar</taxon>
        <taxon>Alveolata</taxon>
        <taxon>Apicomplexa</taxon>
        <taxon>Conoidasida</taxon>
        <taxon>Coccidia</taxon>
        <taxon>Eucoccidiorida</taxon>
        <taxon>Eimeriorina</taxon>
        <taxon>Eimeriidae</taxon>
        <taxon>Eimeria</taxon>
    </lineage>
</organism>
<dbReference type="VEuPathDB" id="ToxoDB:EMH_0055670"/>
<dbReference type="GeneID" id="25380220"/>
<name>U6K2Z4_9EIME</name>
<dbReference type="Proteomes" id="UP000030744">
    <property type="component" value="Unassembled WGS sequence"/>
</dbReference>
<reference evidence="2" key="1">
    <citation type="submission" date="2013-10" db="EMBL/GenBank/DDBJ databases">
        <title>Genomic analysis of the causative agents of coccidiosis in chickens.</title>
        <authorList>
            <person name="Reid A.J."/>
            <person name="Blake D."/>
            <person name="Billington K."/>
            <person name="Browne H."/>
            <person name="Dunn M."/>
            <person name="Hung S."/>
            <person name="Kawahara F."/>
            <person name="Miranda-Saavedra D."/>
            <person name="Mourier T."/>
            <person name="Nagra H."/>
            <person name="Otto T.D."/>
            <person name="Rawlings N."/>
            <person name="Sanchez A."/>
            <person name="Sanders M."/>
            <person name="Subramaniam C."/>
            <person name="Tay Y."/>
            <person name="Dear P."/>
            <person name="Doerig C."/>
            <person name="Gruber A."/>
            <person name="Parkinson J."/>
            <person name="Shirley M."/>
            <person name="Wan K.L."/>
            <person name="Berriman M."/>
            <person name="Tomley F."/>
            <person name="Pain A."/>
        </authorList>
    </citation>
    <scope>NUCLEOTIDE SEQUENCE [LARGE SCALE GENOMIC DNA]</scope>
    <source>
        <strain evidence="2">Houghton</strain>
    </source>
</reference>
<sequence length="162" mass="17560">MLGDSTLSLNSGQAAARGAFYPGADAARGYGAYDSPALPQQQQQQQHQLTLADLPVETESQQSEASGVIADERRGAHMRAKNSLLQVFINFFRKPHLFKVLVFAFVMFASFFFVGIFARIAQFVFGIWAALKVLQLLEEDDVPVPGGGAPPAFSSPAAHNMD</sequence>
<dbReference type="EMBL" id="HG682331">
    <property type="protein sequence ID" value="CDJ30143.1"/>
    <property type="molecule type" value="Genomic_DNA"/>
</dbReference>
<dbReference type="OrthoDB" id="348241at2759"/>
<gene>
    <name evidence="2" type="ORF">EMH_0055670</name>
</gene>
<dbReference type="RefSeq" id="XP_013352710.1">
    <property type="nucleotide sequence ID" value="XM_013497256.1"/>
</dbReference>
<reference evidence="2" key="2">
    <citation type="submission" date="2013-10" db="EMBL/GenBank/DDBJ databases">
        <authorList>
            <person name="Aslett M."/>
        </authorList>
    </citation>
    <scope>NUCLEOTIDE SEQUENCE [LARGE SCALE GENOMIC DNA]</scope>
    <source>
        <strain evidence="2">Houghton</strain>
    </source>
</reference>
<accession>U6K2Z4</accession>
<proteinExistence type="predicted"/>
<keyword evidence="3" id="KW-1185">Reference proteome</keyword>
<dbReference type="AlphaFoldDB" id="U6K2Z4"/>
<evidence type="ECO:0000313" key="3">
    <source>
        <dbReference type="Proteomes" id="UP000030744"/>
    </source>
</evidence>